<sequence length="381" mass="40278">MSDHRLVELLGRPGPWTCAYVDGPGALPQPEEDALRRSVRDRLTQAGAPAEDAAAIESALEDRNGLPSPSARVVLARDGEIELDEGFVGARIGPERVGHGPVPSLLPLLRHLSASTRYLVVETSRDGADIRLETSGHGRSDDKTEIEGDTVDITKVQAGGMAHARYHRYAENVWKHNQDDVASAVSALIREQHPAFVAVSGDVRARQLLGEALTDTERALVVEVNAHTRADGADSTELDTALAEAIAERTSAAIGDVRDRAAADSGSGGAEGIADVVAALQQARVDTLLLDARMLGDEQTLLALDGPPWVAADESERLGSTVLAEASAAEALARAAVLTDARVLVEEDEPIADDAPRDDRPARQPLAALRWADDVGAGDQS</sequence>
<reference evidence="2 3" key="1">
    <citation type="submission" date="2019-07" db="EMBL/GenBank/DDBJ databases">
        <title>Whole genome shotgun sequence of Microbacterium aerolatum NBRC 103071.</title>
        <authorList>
            <person name="Hosoyama A."/>
            <person name="Uohara A."/>
            <person name="Ohji S."/>
            <person name="Ichikawa N."/>
        </authorList>
    </citation>
    <scope>NUCLEOTIDE SEQUENCE [LARGE SCALE GENOMIC DNA]</scope>
    <source>
        <strain evidence="2 3">NBRC 103071</strain>
    </source>
</reference>
<gene>
    <name evidence="2" type="ORF">MAE01_17370</name>
</gene>
<protein>
    <recommendedName>
        <fullName evidence="4">Peptide chain release factor 1</fullName>
    </recommendedName>
</protein>
<accession>A0A511AIJ0</accession>
<feature type="region of interest" description="Disordered" evidence="1">
    <location>
        <begin position="348"/>
        <end position="381"/>
    </location>
</feature>
<dbReference type="Pfam" id="PF18844">
    <property type="entry name" value="baeRF_family2"/>
    <property type="match status" value="1"/>
</dbReference>
<proteinExistence type="predicted"/>
<evidence type="ECO:0000256" key="1">
    <source>
        <dbReference type="SAM" id="MobiDB-lite"/>
    </source>
</evidence>
<dbReference type="InterPro" id="IPR040701">
    <property type="entry name" value="Bact_RF_family2"/>
</dbReference>
<dbReference type="RefSeq" id="WP_147039182.1">
    <property type="nucleotide sequence ID" value="NZ_BJUW01000007.1"/>
</dbReference>
<organism evidence="2 3">
    <name type="scientific">Microbacterium aerolatum</name>
    <dbReference type="NCBI Taxonomy" id="153731"/>
    <lineage>
        <taxon>Bacteria</taxon>
        <taxon>Bacillati</taxon>
        <taxon>Actinomycetota</taxon>
        <taxon>Actinomycetes</taxon>
        <taxon>Micrococcales</taxon>
        <taxon>Microbacteriaceae</taxon>
        <taxon>Microbacterium</taxon>
    </lineage>
</organism>
<dbReference type="Proteomes" id="UP000321225">
    <property type="component" value="Unassembled WGS sequence"/>
</dbReference>
<comment type="caution">
    <text evidence="2">The sequence shown here is derived from an EMBL/GenBank/DDBJ whole genome shotgun (WGS) entry which is preliminary data.</text>
</comment>
<dbReference type="AlphaFoldDB" id="A0A511AIJ0"/>
<dbReference type="EMBL" id="BJUW01000007">
    <property type="protein sequence ID" value="GEK86561.1"/>
    <property type="molecule type" value="Genomic_DNA"/>
</dbReference>
<evidence type="ECO:0008006" key="4">
    <source>
        <dbReference type="Google" id="ProtNLM"/>
    </source>
</evidence>
<name>A0A511AIJ0_9MICO</name>
<evidence type="ECO:0000313" key="3">
    <source>
        <dbReference type="Proteomes" id="UP000321225"/>
    </source>
</evidence>
<dbReference type="OrthoDB" id="5179393at2"/>
<evidence type="ECO:0000313" key="2">
    <source>
        <dbReference type="EMBL" id="GEK86561.1"/>
    </source>
</evidence>
<keyword evidence="3" id="KW-1185">Reference proteome</keyword>